<feature type="region of interest" description="Disordered" evidence="1">
    <location>
        <begin position="48"/>
        <end position="129"/>
    </location>
</feature>
<protein>
    <submittedName>
        <fullName evidence="2">Uncharacterized protein</fullName>
    </submittedName>
</protein>
<comment type="caution">
    <text evidence="2">The sequence shown here is derived from an EMBL/GenBank/DDBJ whole genome shotgun (WGS) entry which is preliminary data.</text>
</comment>
<keyword evidence="3" id="KW-1185">Reference proteome</keyword>
<feature type="compositionally biased region" description="Acidic residues" evidence="1">
    <location>
        <begin position="490"/>
        <end position="500"/>
    </location>
</feature>
<dbReference type="EMBL" id="LAVV01006646">
    <property type="protein sequence ID" value="KNZ58949.1"/>
    <property type="molecule type" value="Genomic_DNA"/>
</dbReference>
<feature type="compositionally biased region" description="Polar residues" evidence="1">
    <location>
        <begin position="1"/>
        <end position="20"/>
    </location>
</feature>
<sequence>MNPWETANSTSSHAPPNQQDVVGAAVQARTEHLESMISILANEIRSLKASNNTPTTTSQTNTQGSTTKPRANANIQDKPAKKTARVRKSTPAPEPPLPAPTVTPKRSVRASTAPPELTKPKPRNLKSVANLKLTKVPSPKRHPQQMQKGDFPPDFATTKNALYIHVKVLWGLLKQDSVPPAPDLQRLREFYERFSSNEQVEKAANVASSPALIDSNEVQLFKTARAGSVRYGRQVLHVGSHNIRYAQGLMVRLGLRVWCPNLEEDSGSLYNAAHRIAAITTFQELVAGNAYTYLNVNPKMANNIALLIQAYNHFVHYVLLLKYQKEQKQNGKIAQEAEHKRISKNRERLRDARKEYAVINHLPKRYQDIIAHIGAHSDDEYDEKNKVYKIKTLPYRSNNANKFFRALDLCMLRQASACPGSNRKRHWYHALPDSQQKLIPNTEQVAFLPNAEESLQPKATRHADEKLSNKSFTRKYWEILVEPYGLLNEDSSDGSGDEESNDNRNNAGENSEGEGHNLDDPSPDQSEDEYFEEGEAGDLYEDSGISHDEDTDGDDEYTGERSEEEAESDAEMEGMDSGIHGVDPALLARMEEEEDGW</sequence>
<feature type="compositionally biased region" description="Acidic residues" evidence="1">
    <location>
        <begin position="549"/>
        <end position="574"/>
    </location>
</feature>
<proteinExistence type="predicted"/>
<feature type="region of interest" description="Disordered" evidence="1">
    <location>
        <begin position="1"/>
        <end position="24"/>
    </location>
</feature>
<feature type="compositionally biased region" description="Pro residues" evidence="1">
    <location>
        <begin position="92"/>
        <end position="101"/>
    </location>
</feature>
<dbReference type="VEuPathDB" id="FungiDB:VP01_1828g7"/>
<feature type="region of interest" description="Disordered" evidence="1">
    <location>
        <begin position="488"/>
        <end position="597"/>
    </location>
</feature>
<name>A0A0L6VE05_9BASI</name>
<organism evidence="2 3">
    <name type="scientific">Puccinia sorghi</name>
    <dbReference type="NCBI Taxonomy" id="27349"/>
    <lineage>
        <taxon>Eukaryota</taxon>
        <taxon>Fungi</taxon>
        <taxon>Dikarya</taxon>
        <taxon>Basidiomycota</taxon>
        <taxon>Pucciniomycotina</taxon>
        <taxon>Pucciniomycetes</taxon>
        <taxon>Pucciniales</taxon>
        <taxon>Pucciniaceae</taxon>
        <taxon>Puccinia</taxon>
    </lineage>
</organism>
<dbReference type="OrthoDB" id="3254880at2759"/>
<accession>A0A0L6VE05</accession>
<evidence type="ECO:0000313" key="2">
    <source>
        <dbReference type="EMBL" id="KNZ58949.1"/>
    </source>
</evidence>
<evidence type="ECO:0000313" key="3">
    <source>
        <dbReference type="Proteomes" id="UP000037035"/>
    </source>
</evidence>
<evidence type="ECO:0000256" key="1">
    <source>
        <dbReference type="SAM" id="MobiDB-lite"/>
    </source>
</evidence>
<feature type="compositionally biased region" description="Acidic residues" evidence="1">
    <location>
        <begin position="521"/>
        <end position="541"/>
    </location>
</feature>
<dbReference type="Proteomes" id="UP000037035">
    <property type="component" value="Unassembled WGS sequence"/>
</dbReference>
<dbReference type="AlphaFoldDB" id="A0A0L6VE05"/>
<gene>
    <name evidence="2" type="ORF">VP01_1828g7</name>
</gene>
<reference evidence="2 3" key="1">
    <citation type="submission" date="2015-08" db="EMBL/GenBank/DDBJ databases">
        <title>Next Generation Sequencing and Analysis of the Genome of Puccinia sorghi L Schw, the Causal Agent of Maize Common Rust.</title>
        <authorList>
            <person name="Rochi L."/>
            <person name="Burguener G."/>
            <person name="Darino M."/>
            <person name="Turjanski A."/>
            <person name="Kreff E."/>
            <person name="Dieguez M.J."/>
            <person name="Sacco F."/>
        </authorList>
    </citation>
    <scope>NUCLEOTIDE SEQUENCE [LARGE SCALE GENOMIC DNA]</scope>
    <source>
        <strain evidence="2 3">RO10H11247</strain>
    </source>
</reference>
<feature type="compositionally biased region" description="Low complexity" evidence="1">
    <location>
        <begin position="50"/>
        <end position="67"/>
    </location>
</feature>
<dbReference type="STRING" id="27349.A0A0L6VE05"/>